<proteinExistence type="predicted"/>
<protein>
    <submittedName>
        <fullName evidence="1">Uncharacterized protein</fullName>
    </submittedName>
</protein>
<reference evidence="1" key="1">
    <citation type="submission" date="2014-11" db="EMBL/GenBank/DDBJ databases">
        <authorList>
            <person name="Amaro Gonzalez C."/>
        </authorList>
    </citation>
    <scope>NUCLEOTIDE SEQUENCE</scope>
</reference>
<accession>A0A0E9SYV3</accession>
<organism evidence="1">
    <name type="scientific">Anguilla anguilla</name>
    <name type="common">European freshwater eel</name>
    <name type="synonym">Muraena anguilla</name>
    <dbReference type="NCBI Taxonomy" id="7936"/>
    <lineage>
        <taxon>Eukaryota</taxon>
        <taxon>Metazoa</taxon>
        <taxon>Chordata</taxon>
        <taxon>Craniata</taxon>
        <taxon>Vertebrata</taxon>
        <taxon>Euteleostomi</taxon>
        <taxon>Actinopterygii</taxon>
        <taxon>Neopterygii</taxon>
        <taxon>Teleostei</taxon>
        <taxon>Anguilliformes</taxon>
        <taxon>Anguillidae</taxon>
        <taxon>Anguilla</taxon>
    </lineage>
</organism>
<name>A0A0E9SYV3_ANGAN</name>
<sequence length="23" mass="2499">MKAGGNRCVRQTSANWGGIINHK</sequence>
<dbReference type="AlphaFoldDB" id="A0A0E9SYV3"/>
<evidence type="ECO:0000313" key="1">
    <source>
        <dbReference type="EMBL" id="JAH46529.1"/>
    </source>
</evidence>
<reference evidence="1" key="2">
    <citation type="journal article" date="2015" name="Fish Shellfish Immunol.">
        <title>Early steps in the European eel (Anguilla anguilla)-Vibrio vulnificus interaction in the gills: Role of the RtxA13 toxin.</title>
        <authorList>
            <person name="Callol A."/>
            <person name="Pajuelo D."/>
            <person name="Ebbesson L."/>
            <person name="Teles M."/>
            <person name="MacKenzie S."/>
            <person name="Amaro C."/>
        </authorList>
    </citation>
    <scope>NUCLEOTIDE SEQUENCE</scope>
</reference>
<dbReference type="EMBL" id="GBXM01062048">
    <property type="protein sequence ID" value="JAH46529.1"/>
    <property type="molecule type" value="Transcribed_RNA"/>
</dbReference>